<evidence type="ECO:0000256" key="1">
    <source>
        <dbReference type="SAM" id="Phobius"/>
    </source>
</evidence>
<proteinExistence type="predicted"/>
<feature type="transmembrane region" description="Helical" evidence="1">
    <location>
        <begin position="53"/>
        <end position="70"/>
    </location>
</feature>
<dbReference type="Proteomes" id="UP000034507">
    <property type="component" value="Unassembled WGS sequence"/>
</dbReference>
<dbReference type="AlphaFoldDB" id="A0A0G0X3J9"/>
<feature type="transmembrane region" description="Helical" evidence="1">
    <location>
        <begin position="26"/>
        <end position="46"/>
    </location>
</feature>
<sequence length="77" mass="8740">MEFVRTPTLLEMLQANVSTFMTPSKMLVAVGIFVVAFIVISMVRSVRSLFSKLMFAIVIVVLALFVLYYLNPPTIYF</sequence>
<dbReference type="EMBL" id="LCBX01000044">
    <property type="protein sequence ID" value="KKS19580.1"/>
    <property type="molecule type" value="Genomic_DNA"/>
</dbReference>
<keyword evidence="1" id="KW-1133">Transmembrane helix</keyword>
<accession>A0A0G0X3J9</accession>
<keyword evidence="1" id="KW-0472">Membrane</keyword>
<evidence type="ECO:0000313" key="3">
    <source>
        <dbReference type="Proteomes" id="UP000034507"/>
    </source>
</evidence>
<name>A0A0G0X3J9_UNCKA</name>
<gene>
    <name evidence="2" type="ORF">UU77_C0044G0006</name>
</gene>
<keyword evidence="1" id="KW-0812">Transmembrane</keyword>
<organism evidence="2 3">
    <name type="scientific">candidate division WWE3 bacterium GW2011_GWC1_41_7</name>
    <dbReference type="NCBI Taxonomy" id="1619119"/>
    <lineage>
        <taxon>Bacteria</taxon>
        <taxon>Katanobacteria</taxon>
    </lineage>
</organism>
<reference evidence="2 3" key="1">
    <citation type="journal article" date="2015" name="Nature">
        <title>rRNA introns, odd ribosomes, and small enigmatic genomes across a large radiation of phyla.</title>
        <authorList>
            <person name="Brown C.T."/>
            <person name="Hug L.A."/>
            <person name="Thomas B.C."/>
            <person name="Sharon I."/>
            <person name="Castelle C.J."/>
            <person name="Singh A."/>
            <person name="Wilkins M.J."/>
            <person name="Williams K.H."/>
            <person name="Banfield J.F."/>
        </authorList>
    </citation>
    <scope>NUCLEOTIDE SEQUENCE [LARGE SCALE GENOMIC DNA]</scope>
</reference>
<comment type="caution">
    <text evidence="2">The sequence shown here is derived from an EMBL/GenBank/DDBJ whole genome shotgun (WGS) entry which is preliminary data.</text>
</comment>
<protein>
    <submittedName>
        <fullName evidence="2">Uncharacterized protein</fullName>
    </submittedName>
</protein>
<evidence type="ECO:0000313" key="2">
    <source>
        <dbReference type="EMBL" id="KKS19580.1"/>
    </source>
</evidence>